<accession>A0ABR7RGB6</accession>
<dbReference type="Pfam" id="PF25944">
    <property type="entry name" value="Beta-barrel_RND"/>
    <property type="match status" value="1"/>
</dbReference>
<keyword evidence="13" id="KW-1185">Reference proteome</keyword>
<evidence type="ECO:0000259" key="11">
    <source>
        <dbReference type="Pfam" id="PF25967"/>
    </source>
</evidence>
<gene>
    <name evidence="12" type="ORF">IBL26_01205</name>
</gene>
<feature type="region of interest" description="Disordered" evidence="7">
    <location>
        <begin position="383"/>
        <end position="409"/>
    </location>
</feature>
<dbReference type="Gene3D" id="2.40.50.100">
    <property type="match status" value="1"/>
</dbReference>
<organism evidence="12 13">
    <name type="scientific">Teichococcus aerophilus</name>
    <dbReference type="NCBI Taxonomy" id="1224513"/>
    <lineage>
        <taxon>Bacteria</taxon>
        <taxon>Pseudomonadati</taxon>
        <taxon>Pseudomonadota</taxon>
        <taxon>Alphaproteobacteria</taxon>
        <taxon>Acetobacterales</taxon>
        <taxon>Roseomonadaceae</taxon>
        <taxon>Roseomonas</taxon>
    </lineage>
</organism>
<dbReference type="EMBL" id="JACTVA010000002">
    <property type="protein sequence ID" value="MBC9205436.1"/>
    <property type="molecule type" value="Genomic_DNA"/>
</dbReference>
<dbReference type="Pfam" id="PF25876">
    <property type="entry name" value="HH_MFP_RND"/>
    <property type="match status" value="1"/>
</dbReference>
<dbReference type="Gene3D" id="1.10.287.470">
    <property type="entry name" value="Helix hairpin bin"/>
    <property type="match status" value="1"/>
</dbReference>
<evidence type="ECO:0000259" key="9">
    <source>
        <dbReference type="Pfam" id="PF25917"/>
    </source>
</evidence>
<dbReference type="Pfam" id="PF25917">
    <property type="entry name" value="BSH_RND"/>
    <property type="match status" value="1"/>
</dbReference>
<dbReference type="Gene3D" id="2.40.30.170">
    <property type="match status" value="1"/>
</dbReference>
<proteinExistence type="inferred from homology"/>
<dbReference type="InterPro" id="IPR006143">
    <property type="entry name" value="RND_pump_MFP"/>
</dbReference>
<comment type="similarity">
    <text evidence="2">Belongs to the membrane fusion protein (MFP) (TC 8.A.1) family.</text>
</comment>
<feature type="non-terminal residue" evidence="12">
    <location>
        <position position="409"/>
    </location>
</feature>
<dbReference type="SUPFAM" id="SSF111369">
    <property type="entry name" value="HlyD-like secretion proteins"/>
    <property type="match status" value="1"/>
</dbReference>
<feature type="domain" description="Multidrug resistance protein MdtA-like alpha-helical hairpin" evidence="8">
    <location>
        <begin position="120"/>
        <end position="189"/>
    </location>
</feature>
<evidence type="ECO:0000256" key="4">
    <source>
        <dbReference type="ARBA" id="ARBA00022475"/>
    </source>
</evidence>
<sequence length="409" mass="43732">MARVFRFLLFLLLLAAVLAGGWWWWNRSATTAQEAPRARAGARGPGGAGGMQVPVTIATAAQRDLPLTLDALGTVQALASVVVRPQVEGQLMEVLFREGQDVKAGEILARIDDRTYRAALAQAEAKKAYDAAQLANARVDLTRYQQLLQASGVTRQQVDTQRAQVAMYEAQIQQDQASIDSARTQLDYTTIRSPIDGRIGLRQVDVGNIVRSSDTNGIVTVTQLRPIGATFSLPQQELPRLLRAMAAGPVPVESIPGLQGEVVERGTVLTVDNTVDATTGTVKVKATFPNDSGRLWPAAFVNLRIRMEVVQGAIVVPLVGVQQGPRGAYAFVVKPDSTVEMRDLQLGAVTQTEAVVRQGLAVGEQVVTSGALRLNAGTRVVVAEPASPAPRTAPAAGEPSGQRRRPRDS</sequence>
<dbReference type="InterPro" id="IPR058626">
    <property type="entry name" value="MdtA-like_b-barrel"/>
</dbReference>
<keyword evidence="6" id="KW-0472">Membrane</keyword>
<evidence type="ECO:0000259" key="8">
    <source>
        <dbReference type="Pfam" id="PF25876"/>
    </source>
</evidence>
<dbReference type="InterPro" id="IPR058627">
    <property type="entry name" value="MdtA-like_C"/>
</dbReference>
<dbReference type="PANTHER" id="PTHR30469">
    <property type="entry name" value="MULTIDRUG RESISTANCE PROTEIN MDTA"/>
    <property type="match status" value="1"/>
</dbReference>
<keyword evidence="4" id="KW-1003">Cell membrane</keyword>
<dbReference type="Gene3D" id="2.40.420.20">
    <property type="match status" value="1"/>
</dbReference>
<dbReference type="Proteomes" id="UP000626026">
    <property type="component" value="Unassembled WGS sequence"/>
</dbReference>
<evidence type="ECO:0000259" key="10">
    <source>
        <dbReference type="Pfam" id="PF25944"/>
    </source>
</evidence>
<feature type="domain" description="Multidrug resistance protein MdtA-like beta-barrel" evidence="10">
    <location>
        <begin position="226"/>
        <end position="307"/>
    </location>
</feature>
<dbReference type="PANTHER" id="PTHR30469:SF36">
    <property type="entry name" value="BLL3903 PROTEIN"/>
    <property type="match status" value="1"/>
</dbReference>
<comment type="subcellular location">
    <subcellularLocation>
        <location evidence="1">Cell membrane</location>
    </subcellularLocation>
</comment>
<dbReference type="NCBIfam" id="TIGR01730">
    <property type="entry name" value="RND_mfp"/>
    <property type="match status" value="1"/>
</dbReference>
<evidence type="ECO:0000256" key="3">
    <source>
        <dbReference type="ARBA" id="ARBA00022448"/>
    </source>
</evidence>
<feature type="domain" description="Multidrug resistance protein MdtA-like barrel-sandwich hybrid" evidence="9">
    <location>
        <begin position="81"/>
        <end position="222"/>
    </location>
</feature>
<keyword evidence="3" id="KW-0813">Transport</keyword>
<evidence type="ECO:0000256" key="1">
    <source>
        <dbReference type="ARBA" id="ARBA00004236"/>
    </source>
</evidence>
<comment type="caution">
    <text evidence="12">The sequence shown here is derived from an EMBL/GenBank/DDBJ whole genome shotgun (WGS) entry which is preliminary data.</text>
</comment>
<name>A0ABR7RGB6_9PROT</name>
<reference evidence="12 13" key="1">
    <citation type="journal article" date="2013" name="Int. J. Syst. Evol. Microbiol.">
        <title>Roseomonas aerophila sp. nov., isolated from air.</title>
        <authorList>
            <person name="Kim S.J."/>
            <person name="Weon H.Y."/>
            <person name="Ahn J.H."/>
            <person name="Hong S.B."/>
            <person name="Seok S.J."/>
            <person name="Whang K.S."/>
            <person name="Kwon S.W."/>
        </authorList>
    </citation>
    <scope>NUCLEOTIDE SEQUENCE [LARGE SCALE GENOMIC DNA]</scope>
    <source>
        <strain evidence="12 13">NBRC 108923</strain>
    </source>
</reference>
<dbReference type="InterPro" id="IPR058625">
    <property type="entry name" value="MdtA-like_BSH"/>
</dbReference>
<dbReference type="InterPro" id="IPR058624">
    <property type="entry name" value="MdtA-like_HH"/>
</dbReference>
<evidence type="ECO:0000256" key="7">
    <source>
        <dbReference type="SAM" id="MobiDB-lite"/>
    </source>
</evidence>
<evidence type="ECO:0000256" key="6">
    <source>
        <dbReference type="ARBA" id="ARBA00023136"/>
    </source>
</evidence>
<feature type="domain" description="Multidrug resistance protein MdtA-like C-terminal permuted SH3" evidence="11">
    <location>
        <begin position="313"/>
        <end position="371"/>
    </location>
</feature>
<dbReference type="Pfam" id="PF25967">
    <property type="entry name" value="RND-MFP_C"/>
    <property type="match status" value="1"/>
</dbReference>
<evidence type="ECO:0000256" key="2">
    <source>
        <dbReference type="ARBA" id="ARBA00009477"/>
    </source>
</evidence>
<keyword evidence="5" id="KW-0997">Cell inner membrane</keyword>
<feature type="compositionally biased region" description="Low complexity" evidence="7">
    <location>
        <begin position="383"/>
        <end position="396"/>
    </location>
</feature>
<evidence type="ECO:0000313" key="12">
    <source>
        <dbReference type="EMBL" id="MBC9205436.1"/>
    </source>
</evidence>
<dbReference type="RefSeq" id="WP_187782621.1">
    <property type="nucleotide sequence ID" value="NZ_JACTVA010000002.1"/>
</dbReference>
<protein>
    <submittedName>
        <fullName evidence="12">Efflux RND transporter periplasmic adaptor subunit</fullName>
    </submittedName>
</protein>
<evidence type="ECO:0000313" key="13">
    <source>
        <dbReference type="Proteomes" id="UP000626026"/>
    </source>
</evidence>
<evidence type="ECO:0000256" key="5">
    <source>
        <dbReference type="ARBA" id="ARBA00022519"/>
    </source>
</evidence>